<comment type="caution">
    <text evidence="1">The sequence shown here is derived from an EMBL/GenBank/DDBJ whole genome shotgun (WGS) entry which is preliminary data.</text>
</comment>
<evidence type="ECO:0000313" key="4">
    <source>
        <dbReference type="Proteomes" id="UP000070119"/>
    </source>
</evidence>
<reference evidence="1 3" key="1">
    <citation type="submission" date="2015-11" db="EMBL/GenBank/DDBJ databases">
        <title>Expanding the genomic diversity of Burkholderia species for the development of highly accurate diagnostics.</title>
        <authorList>
            <person name="Sahl J."/>
            <person name="Keim P."/>
            <person name="Wagner D."/>
        </authorList>
    </citation>
    <scope>NUCLEOTIDE SEQUENCE [LARGE SCALE GENOMIC DNA]</scope>
    <source>
        <strain evidence="1 3">MSMB2087WGS</strain>
    </source>
</reference>
<dbReference type="EMBL" id="LNJU01000005">
    <property type="protein sequence ID" value="KWZ54412.1"/>
    <property type="molecule type" value="Genomic_DNA"/>
</dbReference>
<organism evidence="1 3">
    <name type="scientific">Burkholderia ubonensis</name>
    <dbReference type="NCBI Taxonomy" id="101571"/>
    <lineage>
        <taxon>Bacteria</taxon>
        <taxon>Pseudomonadati</taxon>
        <taxon>Pseudomonadota</taxon>
        <taxon>Betaproteobacteria</taxon>
        <taxon>Burkholderiales</taxon>
        <taxon>Burkholderiaceae</taxon>
        <taxon>Burkholderia</taxon>
        <taxon>Burkholderia cepacia complex</taxon>
    </lineage>
</organism>
<dbReference type="Proteomes" id="UP000070119">
    <property type="component" value="Chromosome 2"/>
</dbReference>
<accession>A0A107CAI1</accession>
<reference evidence="2 4" key="2">
    <citation type="submission" date="2015-11" db="EMBL/GenBank/DDBJ databases">
        <authorList>
            <person name="Sahl J."/>
            <person name="Wagner D."/>
            <person name="Keim P."/>
        </authorList>
    </citation>
    <scope>NUCLEOTIDE SEQUENCE [LARGE SCALE GENOMIC DNA]</scope>
    <source>
        <strain evidence="2 4">MSMB1157</strain>
    </source>
</reference>
<proteinExistence type="predicted"/>
<gene>
    <name evidence="2" type="ORF">WK57_34695</name>
    <name evidence="1" type="ORF">WL29_11965</name>
</gene>
<sequence>MAQVTLWGSVNRDGVVLDGSGGFAVKRESTGTYQIKFSVQFTKTPAVVGSQGAFGNGQSTLDNVIFPVVNPGEITVQTGDQYGKYSDRNFSFIVIGTIA</sequence>
<evidence type="ECO:0000313" key="1">
    <source>
        <dbReference type="EMBL" id="KWA86199.1"/>
    </source>
</evidence>
<evidence type="ECO:0000313" key="2">
    <source>
        <dbReference type="EMBL" id="KWZ54412.1"/>
    </source>
</evidence>
<dbReference type="EMBL" id="LPHD01000013">
    <property type="protein sequence ID" value="KWA86199.1"/>
    <property type="molecule type" value="Genomic_DNA"/>
</dbReference>
<dbReference type="Proteomes" id="UP000060630">
    <property type="component" value="Unassembled WGS sequence"/>
</dbReference>
<evidence type="ECO:0000313" key="3">
    <source>
        <dbReference type="Proteomes" id="UP000060630"/>
    </source>
</evidence>
<dbReference type="AlphaFoldDB" id="A0A107CAI1"/>
<dbReference type="RefSeq" id="WP_042584990.1">
    <property type="nucleotide sequence ID" value="NZ_LOVF01000043.1"/>
</dbReference>
<name>A0A107CAI1_9BURK</name>
<protein>
    <submittedName>
        <fullName evidence="1">Uncharacterized protein</fullName>
    </submittedName>
</protein>